<feature type="domain" description="Pesticidal crystal protein Cry22Aa Ig-like" evidence="2">
    <location>
        <begin position="3296"/>
        <end position="3366"/>
    </location>
</feature>
<feature type="domain" description="Pesticidal crystal protein Cry22Aa Ig-like" evidence="2">
    <location>
        <begin position="2279"/>
        <end position="2350"/>
    </location>
</feature>
<feature type="domain" description="Pesticidal crystal protein Cry22Aa Ig-like" evidence="2">
    <location>
        <begin position="2750"/>
        <end position="2818"/>
    </location>
</feature>
<feature type="domain" description="Pesticidal crystal protein Cry22Aa Ig-like" evidence="2">
    <location>
        <begin position="3608"/>
        <end position="3679"/>
    </location>
</feature>
<comment type="caution">
    <text evidence="3">The sequence shown here is derived from an EMBL/GenBank/DDBJ whole genome shotgun (WGS) entry which is preliminary data.</text>
</comment>
<feature type="domain" description="Pesticidal crystal protein Cry22Aa Ig-like" evidence="2">
    <location>
        <begin position="2826"/>
        <end position="2895"/>
    </location>
</feature>
<organism evidence="3 4">
    <name type="scientific">Clostridium tarantellae</name>
    <dbReference type="NCBI Taxonomy" id="39493"/>
    <lineage>
        <taxon>Bacteria</taxon>
        <taxon>Bacillati</taxon>
        <taxon>Bacillota</taxon>
        <taxon>Clostridia</taxon>
        <taxon>Eubacteriales</taxon>
        <taxon>Clostridiaceae</taxon>
        <taxon>Clostridium</taxon>
    </lineage>
</organism>
<feature type="domain" description="Pesticidal crystal protein Cry22Aa Ig-like" evidence="2">
    <location>
        <begin position="567"/>
        <end position="635"/>
    </location>
</feature>
<feature type="domain" description="Pesticidal crystal protein Cry22Aa Ig-like" evidence="2">
    <location>
        <begin position="1267"/>
        <end position="1337"/>
    </location>
</feature>
<feature type="domain" description="Pesticidal crystal protein Cry22Aa Ig-like" evidence="2">
    <location>
        <begin position="2046"/>
        <end position="2116"/>
    </location>
</feature>
<dbReference type="PANTHER" id="PTHR24273:SF32">
    <property type="entry name" value="HYALIN"/>
    <property type="match status" value="1"/>
</dbReference>
<feature type="domain" description="Pesticidal crystal protein Cry22Aa Ig-like" evidence="2">
    <location>
        <begin position="4155"/>
        <end position="4225"/>
    </location>
</feature>
<feature type="domain" description="Pesticidal crystal protein Cry22Aa Ig-like" evidence="2">
    <location>
        <begin position="3218"/>
        <end position="3288"/>
    </location>
</feature>
<feature type="domain" description="Pesticidal crystal protein Cry22Aa Ig-like" evidence="2">
    <location>
        <begin position="3451"/>
        <end position="3522"/>
    </location>
</feature>
<feature type="domain" description="Pesticidal crystal protein Cry22Aa Ig-like" evidence="2">
    <location>
        <begin position="1813"/>
        <end position="1883"/>
    </location>
</feature>
<feature type="domain" description="Putative mucin/carbohydrate-binding" evidence="1">
    <location>
        <begin position="434"/>
        <end position="556"/>
    </location>
</feature>
<feature type="domain" description="Pesticidal crystal protein Cry22Aa Ig-like" evidence="2">
    <location>
        <begin position="107"/>
        <end position="177"/>
    </location>
</feature>
<keyword evidence="4" id="KW-1185">Reference proteome</keyword>
<feature type="domain" description="Pesticidal crystal protein Cry22Aa Ig-like" evidence="2">
    <location>
        <begin position="344"/>
        <end position="415"/>
    </location>
</feature>
<dbReference type="InterPro" id="IPR013783">
    <property type="entry name" value="Ig-like_fold"/>
</dbReference>
<feature type="domain" description="Pesticidal crystal protein Cry22Aa Ig-like" evidence="2">
    <location>
        <begin position="2986"/>
        <end position="3052"/>
    </location>
</feature>
<feature type="domain" description="Pesticidal crystal protein Cry22Aa Ig-like" evidence="2">
    <location>
        <begin position="1891"/>
        <end position="1961"/>
    </location>
</feature>
<dbReference type="Pfam" id="PF03272">
    <property type="entry name" value="Mucin_bdg"/>
    <property type="match status" value="3"/>
</dbReference>
<accession>A0A6I1MK05</accession>
<dbReference type="SMR" id="A0A6I1MK05"/>
<feature type="domain" description="Pesticidal crystal protein Cry22Aa Ig-like" evidence="2">
    <location>
        <begin position="4311"/>
        <end position="4381"/>
    </location>
</feature>
<dbReference type="InterPro" id="IPR032179">
    <property type="entry name" value="Cry22Aa_Ig-like"/>
</dbReference>
<evidence type="ECO:0000313" key="4">
    <source>
        <dbReference type="Proteomes" id="UP000430345"/>
    </source>
</evidence>
<feature type="domain" description="Pesticidal crystal protein Cry22Aa Ig-like" evidence="2">
    <location>
        <begin position="4388"/>
        <end position="4458"/>
    </location>
</feature>
<feature type="domain" description="Pesticidal crystal protein Cry22Aa Ig-like" evidence="2">
    <location>
        <begin position="1110"/>
        <end position="1181"/>
    </location>
</feature>
<feature type="domain" description="Pesticidal crystal protein Cry22Aa Ig-like" evidence="2">
    <location>
        <begin position="1347"/>
        <end position="1415"/>
    </location>
</feature>
<feature type="domain" description="Pesticidal crystal protein Cry22Aa Ig-like" evidence="2">
    <location>
        <begin position="3060"/>
        <end position="3130"/>
    </location>
</feature>
<feature type="domain" description="Pesticidal crystal protein Cry22Aa Ig-like" evidence="2">
    <location>
        <begin position="1423"/>
        <end position="1493"/>
    </location>
</feature>
<feature type="domain" description="Pesticidal crystal protein Cry22Aa Ig-like" evidence="2">
    <location>
        <begin position="2906"/>
        <end position="2974"/>
    </location>
</feature>
<evidence type="ECO:0000259" key="1">
    <source>
        <dbReference type="Pfam" id="PF03272"/>
    </source>
</evidence>
<feature type="domain" description="Pesticidal crystal protein Cry22Aa Ig-like" evidence="2">
    <location>
        <begin position="1657"/>
        <end position="1727"/>
    </location>
</feature>
<reference evidence="3 4" key="1">
    <citation type="submission" date="2019-10" db="EMBL/GenBank/DDBJ databases">
        <title>The Genome Sequence of Clostridium tarantellae Isolated from Fish Brain.</title>
        <authorList>
            <person name="Bano L."/>
            <person name="Kiel M."/>
            <person name="Sales G."/>
            <person name="Doxey A.C."/>
            <person name="Mansfield M.J."/>
            <person name="Schiavone M."/>
            <person name="Rossetto O."/>
            <person name="Pirazzini M."/>
            <person name="Dobrindt U."/>
            <person name="Montecucco C."/>
        </authorList>
    </citation>
    <scope>NUCLEOTIDE SEQUENCE [LARGE SCALE GENOMIC DNA]</scope>
    <source>
        <strain evidence="3 4">DSM 3997</strain>
    </source>
</reference>
<feature type="domain" description="Pesticidal crystal protein Cry22Aa Ig-like" evidence="2">
    <location>
        <begin position="1735"/>
        <end position="1805"/>
    </location>
</feature>
<feature type="domain" description="Putative mucin/carbohydrate-binding" evidence="1">
    <location>
        <begin position="236"/>
        <end position="317"/>
    </location>
</feature>
<feature type="domain" description="Pesticidal crystal protein Cry22Aa Ig-like" evidence="2">
    <location>
        <begin position="1973"/>
        <end position="2038"/>
    </location>
</feature>
<feature type="domain" description="Pesticidal crystal protein Cry22Aa Ig-like" evidence="2">
    <location>
        <begin position="1579"/>
        <end position="1649"/>
    </location>
</feature>
<feature type="domain" description="Pesticidal crystal protein Cry22Aa Ig-like" evidence="2">
    <location>
        <begin position="3765"/>
        <end position="3835"/>
    </location>
</feature>
<feature type="domain" description="Pesticidal crystal protein Cry22Aa Ig-like" evidence="2">
    <location>
        <begin position="954"/>
        <end position="1025"/>
    </location>
</feature>
<dbReference type="PANTHER" id="PTHR24273">
    <property type="entry name" value="FI04643P-RELATED"/>
    <property type="match status" value="1"/>
</dbReference>
<dbReference type="OrthoDB" id="9812811at2"/>
<feature type="domain" description="Pesticidal crystal protein Cry22Aa Ig-like" evidence="2">
    <location>
        <begin position="2202"/>
        <end position="2272"/>
    </location>
</feature>
<feature type="domain" description="Pesticidal crystal protein Cry22Aa Ig-like" evidence="2">
    <location>
        <begin position="3922"/>
        <end position="3991"/>
    </location>
</feature>
<feature type="domain" description="Pesticidal crystal protein Cry22Aa Ig-like" evidence="2">
    <location>
        <begin position="3686"/>
        <end position="3757"/>
    </location>
</feature>
<feature type="domain" description="Pesticidal crystal protein Cry22Aa Ig-like" evidence="2">
    <location>
        <begin position="1500"/>
        <end position="1571"/>
    </location>
</feature>
<feature type="domain" description="Pesticidal crystal protein Cry22Aa Ig-like" evidence="2">
    <location>
        <begin position="4233"/>
        <end position="4303"/>
    </location>
</feature>
<feature type="domain" description="Pesticidal crystal protein Cry22Aa Ig-like" evidence="2">
    <location>
        <begin position="2594"/>
        <end position="2662"/>
    </location>
</feature>
<feature type="domain" description="Pesticidal crystal protein Cry22Aa Ig-like" evidence="2">
    <location>
        <begin position="4077"/>
        <end position="4147"/>
    </location>
</feature>
<feature type="domain" description="Pesticidal crystal protein Cry22Aa Ig-like" evidence="2">
    <location>
        <begin position="2357"/>
        <end position="2428"/>
    </location>
</feature>
<feature type="domain" description="Pesticidal crystal protein Cry22Aa Ig-like" evidence="2">
    <location>
        <begin position="2124"/>
        <end position="2194"/>
    </location>
</feature>
<feature type="domain" description="Pesticidal crystal protein Cry22Aa Ig-like" evidence="2">
    <location>
        <begin position="3842"/>
        <end position="3913"/>
    </location>
</feature>
<feature type="domain" description="Pesticidal crystal protein Cry22Aa Ig-like" evidence="2">
    <location>
        <begin position="2672"/>
        <end position="2740"/>
    </location>
</feature>
<proteinExistence type="predicted"/>
<dbReference type="Pfam" id="PF16403">
    <property type="entry name" value="Bact_surface_Ig-like"/>
    <property type="match status" value="52"/>
</dbReference>
<sequence length="4519" mass="500567">YKTIIDKDYFSIKILDKNNNEKAYVKLIGGDFGTSDKLNVLKDLSYEYGDILILYHREKGRLTIDGEIINAKEDYTDGVNDEENLYNTIFEITENGLKALYNEAPVIKGADNIKVRKGSNFDLKQGITATDDLEGTVNDKLIINGSLDTSKLGDYTINYEVTDILGRRTIVERVITVVEIPKLELNTFEFAGEEYIFTGWTENIIKTDLKFKLGFDDINHKIKIYGHVSALMNTKSPYKENKYFEVKLLDKNGAEKISQDFKGEDSPYSPNKISNLYDIPYEYGDILKIYHAEPKKLRVIGNIIDGKEDYSDGINNINNINDIENIGFEITENGLKYIYNNKPEINGVRDITIRQGENFNKLEGISAIDDRDGNITSKINITGEVDTNNIGEYTLNYRVEDSWGRQSRAIAHIKVISKPDLEKNYMNFKGQVVRGIGDGKFKIGFDDIKKELNIYDAIDNTFHEYFSNRTYSTIKILDQYRKEKKSISFIGTDYVNSSKLQELNGYNYEYGDRIKIFHAEPDKLDINGEVIDSRMDYSQRQWFDVNAVEFEITENGLKAIYNEVPIITGVENTTIKIGEVFDSLEGVIVRDDHDKNLIPTVTGNVDINKLGDYELTYVVKDSWSAEKTVKRIITVRSNNNPIIMGVDKVIINIGQPFNVMEGVTASDIEDNDLTNLIKIKGAVNTNLIGTYNLIYTVIDSDGNKVNSTRTVVVKSNDKPVLIGTKNITIKEGDTFDPLFEVEARDTESGDLTESIKIKGTVNTKVKGTYDLFYSVADEDGNEVVATRRVIVRSNNKPIISGVENSIIKIGDKFDKLVGVTASDAEDNDLTNKILVDGDLNIFKPGVYELKYTVVDSDGNRISKRRIIAVKTNDKPVIQGMNNITIKVGDDFEPRVDVRANDTEDGELTENIKINNKVDTSKVGEYEVIYSVTDSDGNNTIGKRLIAVRSNEKPTIEGVEKVTLKVGDSFNAMEGVFATDVEDKDLTEFIKIIGDVDTSVEGTNTLIYSVTDSDKNETIIKRNITVKSNNKPTILGLEDITIKLGDDFDKVANVIAYDEEDGEITHSIQIEGNVDINNIGTYNLVYKIIDSDGNEVSKNRTITVRSNAKPEIKGVDGIVIKVGDNFHPMNGVTAIDNEDGDLTSNINVIGNVNVNVIGIYELNYSVIDNDKNTKVVKRIVRVRSNEKPIITGVEDIEIKLGDSFNPLHKVEVHDFEDGNLIDSINVENKVNIFQIGEYEVIYSVKDLDRNITTTSRKVKVRSNDKPIINGVNRLTIKIGDTFNSMDGVTATDTEDGDISNFINVDNKVDTSKVGVYDVNYSVTDKDGNKTIVKRKVTVKSNDKPQFIGINNITIKVGEIFDSLFGIVAHDTEDGDISNLINVKGNIDNSQVGIYDLIYSITDSDGNETVATRRVNVRSNNKPVILGADDIIIKSGDSFDKLLGVTATDIENGDLTSSIMVKGDMNTNVPGVYNLIYSVIDNDNNKSKVSRQVIVRTNEKPKLNGVENTIIKIGDTFDPMYGINAVDLEDNDITANIVIHGTVDVNTIGIYDLVYSIKDSDNNETILNRKVTVRSNNKPVITGADNISIKVNDSFNPLNGVKAIDTEDNDLTSSIKVNGNVDINTDGKYVITYSVIDTDGNKTTVNRSITVRTNNKPKFLGIKDSTIKLGDKFDKFIGIEAIDDEDGEINHLINVDGDVDTIATGIYNLIYSVTDSDGNLITANRIITVRTNDKPIISGVDNKLVKVGDIFDEREDVIATDTEDGLLTNLININGDVDTSRVGKYVLDYLVDDKDGNRTVKTRVITVRSNDTPIITGAEDITIKVGDIFDDIEGIIVKDTEDGDITDLLNIEGDVDTSKVGNFTLVYSLIDSDGNELKKTRVITVRSNEKPIISGADKLTLKVGDAFDKMQGVFARDDEDGDITNKITVEGDIDTSKISAYSLFYSVIDNDGNKVRLKRRIKVRSNTKPKIDIDDVTIKLGDTLDYKVGLVATDAEDGDLTEIVKITGDIDNTKIGVYDLIYSVEDIDGNITSITRKVTVRTNDIPVLEGVNDITLKLGDNFDSKLGIVVKDTEDGDLINSLIIKGTVDTSNAGKYILEYIAIDSDGNLVNKTREVSVRTNENPVINGAINTKIKVGDFFNKLKGISAIDKEDGDLTNLIKISGDLNTKKAGIYELTYSVKDNDENESVVKRQIRVRSNEQPIIDGVEDITIKVGEIFNIKQGVTVNDKEDGDLTSAIIIEGSVNTSKAGEYKVYYSVTDNDNNSTFVTRTIIVRTDTKPEINGVKDITIKLGDVFYGMAGVTATDEEDGSLTNLIKIEGNVNSNVLGEYDLKYSVEDRDGNTTILPRKVTVRSNNKPEILGLNNITLKIGDSFNPLEGIIAKDSEDLDLTDKIIVEGNVDTSIADVYRLNYSVADSDGNKIILKRIVEVKTNEKPRLLNIEDAIIKAGETFELIAGEIALDNEDGDISDKIKCIGTIDTNKVGTYELIYTVEDSDGNKTFVKRIVTVRSNERPIINGVEDMIIKVGDTFNPMNGVMATDAEDGIINNLLNIEGNVNTNIEGIYQLKYSVIDSDGNKTVIDREVRVRSNEKPVIIGADNMTIKLGYAFDKFISIIAIDKEDGDLTSLVSVTGDLDVNKIGSYNLTYSVTDDDGNITNINRVITVRSNEKPVIIGAKNTTIKLGDNFDANNGVIVTDNEDKDLTDSLTITGSVDTSRLGTYNLTYTVIDSDDNIVKVTRTVTVRSNDKPVISGILDKTIKIGDNFNPILGVLVKDTEDGEITNRIAINGIVDNNNVGEYELTYSVIDDDGNKVSKARKIIVRSNDKPVITGTDNILLKVGDNFNPMEGIKAYDTEDKDITNLIQVKGNVDVNKSGIYQLKYSVIDSDGNKTIINRQVRIRSNEKPVLIGIKDEIIKIGYPFDERAGVIANDKEDGELLNNINIKGKVDINTLGEYELVYSVTDNDGNLTEAIRKVKVRSNEAPKILGIKNTVIKVKENIDLMQGITAIDTEDGELTNSVEIAEILNNNIPGIYEVFYSVTDRDENTTRIKRLIKVESNDIPLILGAENITIKAGENFNPMDGVRVIDTEDGNLTDKTYFEGNFDVNKVGDYELKYYSIDSDGNKVEINRKITVRSNEKPVILNVIDKKIKVNEEFDPKEGIVVSDLEDADIEIQNNLKIKGNLDAKTSGIYKLTYSVTDSDGNETSADREITVETNDKPIITGNKDITIKIGDRFDYFTDIVVLDTEDGDLSSKVEVEGSVNTNKEGVYKLYYGAIDSDGNKTTVPRVITVRSNEKPAILGANNITLKLGDIFNPLEGVIVKDKEDGDITSKINILGNVDINNIGIYSLTYSVIDNDGNKTELKRSVRVRSNEKPIITGISHSTIAVGKPFDIMAGIEAEDTEDGELTELIKVIGEVDTNVVGEYELKYSIRDYDENETIAKRIVTVRSNEKPEIIGADIIVLKVGDNFDARKNIVATDKEDGDLTSLIKISGDVDTNKMGTYDLIYTIKDNDGNVDTVKRRVRVRSNEKPKFVRGIEDITIKAGDNFYPLIYVKAMDREDGDLSKSVKVKGEVNTNAIGTYELIYSVVDYDGNETIAKRIVTVRSNEKPTLIGVDKLVLKVGEVFNPMLNIIATDKEDGDITNLVKVEGEINNLIPDEYKLVYSVADSDGNMVNIPRVIKVKSNTKPTFKGLDDITIKVGDTFDILSGVIAKDEEDGDLTESIEVIGKINANIVGEYELTYLVKDDDNNEIIAKRIVNVRSNEAPIINGVDDITIKVGDTFDSMLNIEVLDVEDGNLTNKLDVLGKVDTNNVGLYKIMYSVVDSDENKTIVKRKVRVRSNEKPEIRGLDNKVIKIGENLDLRLGVEAIDIEDGNLTELISITGVVDNKIQGKYPLIYSIKDSDGNITSLTRTITVKSLDAPIILGIEDTSIKLGEIFDLMAGVTAKTVDGYDISENIEIIGFVDTTKTGTYKVIYLVSDGKGNKIILTRNVIVENPEEPIIGGLEDIIVNKNYDFDPKAGIEITNLKEDQIITSIEVIGTVDTNIEGDYNLLYIFTDNYGKKFSERRIITVTSATALILSGVDDVTLRVGDNFDSRFGVILNNYKGEDLTETLQVKGTVNTNIPGIYRLVYSALDKEGILRSANRDIKIVDKDTPIIHGINDLILNFGDEFDPLLGITAMDIISNDLNENIKVVGKVDTNIPGVYNLVYSVTNRLGKTTTVTRTIKVKNQNGNLIKGVENIILREGDIFDPMAGVSINYKTEEEVTKLIKVIGNVDTNKTGKYKLIYSLTDKNGVKAVVARSILVKNDKESLIQGIDDIEVNLGEEFDPKLGVIAKDKNNNDLTNLVKVEGKVDFTKVGKYKLIYSLIDKEGVKTQIIRNVNVSDINTPKLIGAEDILIKNLEEFNPMEGIIARNNKGVDLTDKIKIKGMVDNKNGSYNLQYSIIDEDGNKLEQNRVITVERDEAVNLNEKIDEEKEHILYDENGKANVQELVPYDKKPKPLNIIGLILMAIGTFIRRKKE</sequence>
<name>A0A6I1MK05_9CLOT</name>
<feature type="domain" description="Pesticidal crystal protein Cry22Aa Ig-like" evidence="2">
    <location>
        <begin position="799"/>
        <end position="869"/>
    </location>
</feature>
<feature type="domain" description="Pesticidal crystal protein Cry22Aa Ig-like" evidence="2">
    <location>
        <begin position="644"/>
        <end position="713"/>
    </location>
</feature>
<protein>
    <submittedName>
        <fullName evidence="3">DUF5011 domain-containing protein</fullName>
    </submittedName>
</protein>
<gene>
    <name evidence="3" type="ORF">GBZ86_04675</name>
</gene>
<feature type="domain" description="Pesticidal crystal protein Cry22Aa Ig-like" evidence="2">
    <location>
        <begin position="4001"/>
        <end position="4069"/>
    </location>
</feature>
<feature type="domain" description="Pesticidal crystal protein Cry22Aa Ig-like" evidence="2">
    <location>
        <begin position="2440"/>
        <end position="2506"/>
    </location>
</feature>
<feature type="domain" description="Pesticidal crystal protein Cry22Aa Ig-like" evidence="2">
    <location>
        <begin position="1189"/>
        <end position="1259"/>
    </location>
</feature>
<feature type="domain" description="Pesticidal crystal protein Cry22Aa Ig-like" evidence="2">
    <location>
        <begin position="1032"/>
        <end position="1103"/>
    </location>
</feature>
<feature type="domain" description="Pesticidal crystal protein Cry22Aa Ig-like" evidence="2">
    <location>
        <begin position="2514"/>
        <end position="2584"/>
    </location>
</feature>
<dbReference type="InterPro" id="IPR004954">
    <property type="entry name" value="Mucin-bd"/>
</dbReference>
<feature type="domain" description="Pesticidal crystal protein Cry22Aa Ig-like" evidence="2">
    <location>
        <begin position="3532"/>
        <end position="3601"/>
    </location>
</feature>
<feature type="domain" description="Pesticidal crystal protein Cry22Aa Ig-like" evidence="2">
    <location>
        <begin position="721"/>
        <end position="791"/>
    </location>
</feature>
<dbReference type="Proteomes" id="UP000430345">
    <property type="component" value="Unassembled WGS sequence"/>
</dbReference>
<dbReference type="EMBL" id="WHJC01000036">
    <property type="protein sequence ID" value="MPQ43053.1"/>
    <property type="molecule type" value="Genomic_DNA"/>
</dbReference>
<feature type="domain" description="Pesticidal crystal protein Cry22Aa Ig-like" evidence="2">
    <location>
        <begin position="3374"/>
        <end position="3444"/>
    </location>
</feature>
<dbReference type="Gene3D" id="2.60.40.10">
    <property type="entry name" value="Immunoglobulins"/>
    <property type="match status" value="52"/>
</dbReference>
<feature type="domain" description="Pesticidal crystal protein Cry22Aa Ig-like" evidence="2">
    <location>
        <begin position="877"/>
        <end position="947"/>
    </location>
</feature>
<feature type="domain" description="Pesticidal crystal protein Cry22Aa Ig-like" evidence="2">
    <location>
        <begin position="3146"/>
        <end position="3210"/>
    </location>
</feature>
<evidence type="ECO:0000259" key="2">
    <source>
        <dbReference type="Pfam" id="PF16403"/>
    </source>
</evidence>
<feature type="domain" description="Putative mucin/carbohydrate-binding" evidence="1">
    <location>
        <begin position="6"/>
        <end position="97"/>
    </location>
</feature>
<feature type="non-terminal residue" evidence="3">
    <location>
        <position position="1"/>
    </location>
</feature>
<evidence type="ECO:0000313" key="3">
    <source>
        <dbReference type="EMBL" id="MPQ43053.1"/>
    </source>
</evidence>